<accession>A0ABW0GZK0</accession>
<feature type="domain" description="ABC transporter" evidence="5">
    <location>
        <begin position="1"/>
        <end position="209"/>
    </location>
</feature>
<sequence length="223" mass="23709">MGNQALFPPIRFELPAGQWTTLLGPSGVGKTTLLRLIADLPIGGTFAGQISGRRPVALMAQDPGLLPWLTVRQNAALGARLRGEAIDPTRLGAILAHTGLAEHATKYPAALSGGQRQRVALARTLMEDRPLILLDEPFSALDVRMRLAMQDLAAGLLKERMVLMVTHDPAEAARLSHNIYLLTEAGLIVKSVPAAPAPRPPSHPDVLACQSALLTRLIEGGPA</sequence>
<evidence type="ECO:0000256" key="1">
    <source>
        <dbReference type="ARBA" id="ARBA00005417"/>
    </source>
</evidence>
<evidence type="ECO:0000313" key="6">
    <source>
        <dbReference type="EMBL" id="MFC5387097.1"/>
    </source>
</evidence>
<keyword evidence="3" id="KW-0547">Nucleotide-binding</keyword>
<protein>
    <submittedName>
        <fullName evidence="6">ABC transporter ATP-binding protein</fullName>
    </submittedName>
</protein>
<dbReference type="PROSITE" id="PS00211">
    <property type="entry name" value="ABC_TRANSPORTER_1"/>
    <property type="match status" value="1"/>
</dbReference>
<evidence type="ECO:0000256" key="3">
    <source>
        <dbReference type="ARBA" id="ARBA00022741"/>
    </source>
</evidence>
<reference evidence="7" key="1">
    <citation type="journal article" date="2019" name="Int. J. Syst. Evol. Microbiol.">
        <title>The Global Catalogue of Microorganisms (GCM) 10K type strain sequencing project: providing services to taxonomists for standard genome sequencing and annotation.</title>
        <authorList>
            <consortium name="The Broad Institute Genomics Platform"/>
            <consortium name="The Broad Institute Genome Sequencing Center for Infectious Disease"/>
            <person name="Wu L."/>
            <person name="Ma J."/>
        </authorList>
    </citation>
    <scope>NUCLEOTIDE SEQUENCE [LARGE SCALE GENOMIC DNA]</scope>
    <source>
        <strain evidence="7">CGMCC 4.1415</strain>
    </source>
</reference>
<keyword evidence="2" id="KW-0813">Transport</keyword>
<evidence type="ECO:0000259" key="5">
    <source>
        <dbReference type="PROSITE" id="PS50893"/>
    </source>
</evidence>
<dbReference type="InterPro" id="IPR003593">
    <property type="entry name" value="AAA+_ATPase"/>
</dbReference>
<keyword evidence="4 6" id="KW-0067">ATP-binding</keyword>
<evidence type="ECO:0000313" key="7">
    <source>
        <dbReference type="Proteomes" id="UP001596016"/>
    </source>
</evidence>
<dbReference type="InterPro" id="IPR050166">
    <property type="entry name" value="ABC_transporter_ATP-bind"/>
</dbReference>
<evidence type="ECO:0000256" key="4">
    <source>
        <dbReference type="ARBA" id="ARBA00022840"/>
    </source>
</evidence>
<keyword evidence="7" id="KW-1185">Reference proteome</keyword>
<comment type="similarity">
    <text evidence="1">Belongs to the ABC transporter superfamily.</text>
</comment>
<gene>
    <name evidence="6" type="ORF">ACFPLB_14120</name>
</gene>
<proteinExistence type="inferred from homology"/>
<dbReference type="Proteomes" id="UP001596016">
    <property type="component" value="Unassembled WGS sequence"/>
</dbReference>
<dbReference type="Gene3D" id="3.40.50.300">
    <property type="entry name" value="P-loop containing nucleotide triphosphate hydrolases"/>
    <property type="match status" value="1"/>
</dbReference>
<dbReference type="PANTHER" id="PTHR42788">
    <property type="entry name" value="TAURINE IMPORT ATP-BINDING PROTEIN-RELATED"/>
    <property type="match status" value="1"/>
</dbReference>
<dbReference type="EMBL" id="JBHSLL010000052">
    <property type="protein sequence ID" value="MFC5387097.1"/>
    <property type="molecule type" value="Genomic_DNA"/>
</dbReference>
<dbReference type="PROSITE" id="PS50893">
    <property type="entry name" value="ABC_TRANSPORTER_2"/>
    <property type="match status" value="1"/>
</dbReference>
<dbReference type="PANTHER" id="PTHR42788:SF19">
    <property type="entry name" value="ALIPHATIC SULFONATES IMPORT ATP-BINDING PROTEIN SSUB 2"/>
    <property type="match status" value="1"/>
</dbReference>
<name>A0ABW0GZK0_9HYPH</name>
<dbReference type="Pfam" id="PF00005">
    <property type="entry name" value="ABC_tran"/>
    <property type="match status" value="1"/>
</dbReference>
<dbReference type="SUPFAM" id="SSF52540">
    <property type="entry name" value="P-loop containing nucleoside triphosphate hydrolases"/>
    <property type="match status" value="1"/>
</dbReference>
<dbReference type="InterPro" id="IPR027417">
    <property type="entry name" value="P-loop_NTPase"/>
</dbReference>
<evidence type="ECO:0000256" key="2">
    <source>
        <dbReference type="ARBA" id="ARBA00022448"/>
    </source>
</evidence>
<dbReference type="SMART" id="SM00382">
    <property type="entry name" value="AAA"/>
    <property type="match status" value="1"/>
</dbReference>
<organism evidence="6 7">
    <name type="scientific">Aquamicrobium segne</name>
    <dbReference type="NCBI Taxonomy" id="469547"/>
    <lineage>
        <taxon>Bacteria</taxon>
        <taxon>Pseudomonadati</taxon>
        <taxon>Pseudomonadota</taxon>
        <taxon>Alphaproteobacteria</taxon>
        <taxon>Hyphomicrobiales</taxon>
        <taxon>Phyllobacteriaceae</taxon>
        <taxon>Aquamicrobium</taxon>
    </lineage>
</organism>
<dbReference type="RefSeq" id="WP_378230730.1">
    <property type="nucleotide sequence ID" value="NZ_JBHSLL010000052.1"/>
</dbReference>
<dbReference type="InterPro" id="IPR003439">
    <property type="entry name" value="ABC_transporter-like_ATP-bd"/>
</dbReference>
<comment type="caution">
    <text evidence="6">The sequence shown here is derived from an EMBL/GenBank/DDBJ whole genome shotgun (WGS) entry which is preliminary data.</text>
</comment>
<dbReference type="InterPro" id="IPR017871">
    <property type="entry name" value="ABC_transporter-like_CS"/>
</dbReference>
<dbReference type="GO" id="GO:0005524">
    <property type="term" value="F:ATP binding"/>
    <property type="evidence" value="ECO:0007669"/>
    <property type="project" value="UniProtKB-KW"/>
</dbReference>